<accession>A0A811JVJ0</accession>
<evidence type="ECO:0000313" key="2">
    <source>
        <dbReference type="Proteomes" id="UP000614601"/>
    </source>
</evidence>
<keyword evidence="2" id="KW-1185">Reference proteome</keyword>
<evidence type="ECO:0000313" key="1">
    <source>
        <dbReference type="EMBL" id="CAD5207252.1"/>
    </source>
</evidence>
<gene>
    <name evidence="1" type="ORF">BOKJ2_LOCUS1936</name>
</gene>
<dbReference type="EMBL" id="CAJFCW020000001">
    <property type="protein sequence ID" value="CAG9084948.1"/>
    <property type="molecule type" value="Genomic_DNA"/>
</dbReference>
<name>A0A811JVJ0_9BILA</name>
<comment type="caution">
    <text evidence="1">The sequence shown here is derived from an EMBL/GenBank/DDBJ whole genome shotgun (WGS) entry which is preliminary data.</text>
</comment>
<dbReference type="AlphaFoldDB" id="A0A811JVJ0"/>
<dbReference type="Proteomes" id="UP000614601">
    <property type="component" value="Unassembled WGS sequence"/>
</dbReference>
<dbReference type="EMBL" id="CAJFDH010000001">
    <property type="protein sequence ID" value="CAD5207252.1"/>
    <property type="molecule type" value="Genomic_DNA"/>
</dbReference>
<sequence>MSGPSKEAFAKLHTENKKLLKQETQGYHLQNLENNLLKDLIDRAKEHELEYLDYLVKLQEQREKNCQLLTQTFEICLRYQKLCRQLRIEPKMKLTELRDEMKEFVVKTNVKHMEKCKEQQDELLHEWLDHVNSLITKFLASPTPEVPKNERKLDESS</sequence>
<protein>
    <submittedName>
        <fullName evidence="1">Uncharacterized protein</fullName>
    </submittedName>
</protein>
<organism evidence="1 2">
    <name type="scientific">Bursaphelenchus okinawaensis</name>
    <dbReference type="NCBI Taxonomy" id="465554"/>
    <lineage>
        <taxon>Eukaryota</taxon>
        <taxon>Metazoa</taxon>
        <taxon>Ecdysozoa</taxon>
        <taxon>Nematoda</taxon>
        <taxon>Chromadorea</taxon>
        <taxon>Rhabditida</taxon>
        <taxon>Tylenchina</taxon>
        <taxon>Tylenchomorpha</taxon>
        <taxon>Aphelenchoidea</taxon>
        <taxon>Aphelenchoididae</taxon>
        <taxon>Bursaphelenchus</taxon>
    </lineage>
</organism>
<proteinExistence type="predicted"/>
<reference evidence="1" key="1">
    <citation type="submission" date="2020-09" db="EMBL/GenBank/DDBJ databases">
        <authorList>
            <person name="Kikuchi T."/>
        </authorList>
    </citation>
    <scope>NUCLEOTIDE SEQUENCE</scope>
    <source>
        <strain evidence="1">SH1</strain>
    </source>
</reference>
<dbReference type="Proteomes" id="UP000783686">
    <property type="component" value="Unassembled WGS sequence"/>
</dbReference>